<feature type="transmembrane region" description="Helical" evidence="2">
    <location>
        <begin position="244"/>
        <end position="264"/>
    </location>
</feature>
<dbReference type="PANTHER" id="PTHR12625:SF0">
    <property type="entry name" value="PROTEIN LILIPOD"/>
    <property type="match status" value="1"/>
</dbReference>
<dbReference type="PRINTS" id="PR01692">
    <property type="entry name" value="LIPOCALINIMR"/>
</dbReference>
<evidence type="ECO:0008006" key="5">
    <source>
        <dbReference type="Google" id="ProtNLM"/>
    </source>
</evidence>
<dbReference type="OrthoDB" id="5596951at2759"/>
<dbReference type="InterPro" id="IPR006876">
    <property type="entry name" value="LMBR1-like_membr_prot"/>
</dbReference>
<accession>A0A6H5GH28</accession>
<evidence type="ECO:0000256" key="1">
    <source>
        <dbReference type="ARBA" id="ARBA00010487"/>
    </source>
</evidence>
<sequence>MPDYGDELDDEYVDDRERLFHTTVRENIIFLLVFVILFILSSTIVDKLRRNDREDYFSNDEDEATVYRVSLYLCVFSLSVTLCAAMLHPVSIISNEVLLLYPKSYYVKWLNHSLIQGFGISFLPFLYSCISFFGVLLLLEKQKYTSSFQRNVVYPIAMLALLALTAITTFLVLVNSLQLLIGVKAVPKSTAQFTLGLTSLSKLGTVGAVIEVLVIFYLIVTSYVGIYSLPFLKHLRPRQHKTPLSLLISNCGLLLILSSALPLLARTLGITNFDLLGHFGRIEWLGNFKIVFMYNLLFASVTTLCLVNKLTAPVVKELLTR</sequence>
<dbReference type="Proteomes" id="UP000479000">
    <property type="component" value="Unassembled WGS sequence"/>
</dbReference>
<feature type="transmembrane region" description="Helical" evidence="2">
    <location>
        <begin position="284"/>
        <end position="307"/>
    </location>
</feature>
<evidence type="ECO:0000313" key="4">
    <source>
        <dbReference type="Proteomes" id="UP000479000"/>
    </source>
</evidence>
<feature type="transmembrane region" description="Helical" evidence="2">
    <location>
        <begin position="69"/>
        <end position="94"/>
    </location>
</feature>
<feature type="transmembrane region" description="Helical" evidence="2">
    <location>
        <begin position="28"/>
        <end position="48"/>
    </location>
</feature>
<feature type="transmembrane region" description="Helical" evidence="2">
    <location>
        <begin position="151"/>
        <end position="174"/>
    </location>
</feature>
<dbReference type="GO" id="GO:0004888">
    <property type="term" value="F:transmembrane signaling receptor activity"/>
    <property type="evidence" value="ECO:0007669"/>
    <property type="project" value="TreeGrafter"/>
</dbReference>
<keyword evidence="2" id="KW-1133">Transmembrane helix</keyword>
<comment type="similarity">
    <text evidence="1">Belongs to the LIMR family.</text>
</comment>
<dbReference type="EMBL" id="CADCXU010012000">
    <property type="protein sequence ID" value="CAB0002373.1"/>
    <property type="molecule type" value="Genomic_DNA"/>
</dbReference>
<gene>
    <name evidence="3" type="ORF">NTEN_LOCUS8160</name>
</gene>
<dbReference type="PANTHER" id="PTHR12625">
    <property type="entry name" value="LIPOCALIN-1 INTERACTING MEMBRANE RECEPTOR LIMR"/>
    <property type="match status" value="1"/>
</dbReference>
<protein>
    <recommendedName>
        <fullName evidence="5">Protein LMBR1L</fullName>
    </recommendedName>
</protein>
<evidence type="ECO:0000256" key="2">
    <source>
        <dbReference type="SAM" id="Phobius"/>
    </source>
</evidence>
<reference evidence="3 4" key="1">
    <citation type="submission" date="2020-02" db="EMBL/GenBank/DDBJ databases">
        <authorList>
            <person name="Ferguson B K."/>
        </authorList>
    </citation>
    <scope>NUCLEOTIDE SEQUENCE [LARGE SCALE GENOMIC DNA]</scope>
</reference>
<proteinExistence type="inferred from homology"/>
<dbReference type="GO" id="GO:0007165">
    <property type="term" value="P:signal transduction"/>
    <property type="evidence" value="ECO:0007669"/>
    <property type="project" value="TreeGrafter"/>
</dbReference>
<feature type="transmembrane region" description="Helical" evidence="2">
    <location>
        <begin position="208"/>
        <end position="232"/>
    </location>
</feature>
<dbReference type="AlphaFoldDB" id="A0A6H5GH28"/>
<feature type="transmembrane region" description="Helical" evidence="2">
    <location>
        <begin position="114"/>
        <end position="139"/>
    </location>
</feature>
<keyword evidence="4" id="KW-1185">Reference proteome</keyword>
<name>A0A6H5GH28_9HEMI</name>
<keyword evidence="2" id="KW-0812">Transmembrane</keyword>
<keyword evidence="2" id="KW-0472">Membrane</keyword>
<dbReference type="Pfam" id="PF04791">
    <property type="entry name" value="LMBR1"/>
    <property type="match status" value="2"/>
</dbReference>
<evidence type="ECO:0000313" key="3">
    <source>
        <dbReference type="EMBL" id="CAB0002373.1"/>
    </source>
</evidence>
<dbReference type="InterPro" id="IPR008075">
    <property type="entry name" value="LIMR"/>
</dbReference>
<organism evidence="3 4">
    <name type="scientific">Nesidiocoris tenuis</name>
    <dbReference type="NCBI Taxonomy" id="355587"/>
    <lineage>
        <taxon>Eukaryota</taxon>
        <taxon>Metazoa</taxon>
        <taxon>Ecdysozoa</taxon>
        <taxon>Arthropoda</taxon>
        <taxon>Hexapoda</taxon>
        <taxon>Insecta</taxon>
        <taxon>Pterygota</taxon>
        <taxon>Neoptera</taxon>
        <taxon>Paraneoptera</taxon>
        <taxon>Hemiptera</taxon>
        <taxon>Heteroptera</taxon>
        <taxon>Panheteroptera</taxon>
        <taxon>Cimicomorpha</taxon>
        <taxon>Miridae</taxon>
        <taxon>Dicyphina</taxon>
        <taxon>Nesidiocoris</taxon>
    </lineage>
</organism>
<dbReference type="GO" id="GO:0005886">
    <property type="term" value="C:plasma membrane"/>
    <property type="evidence" value="ECO:0007669"/>
    <property type="project" value="TreeGrafter"/>
</dbReference>